<comment type="subcellular location">
    <subcellularLocation>
        <location evidence="1 7">Periplasm</location>
    </subcellularLocation>
</comment>
<keyword evidence="10" id="KW-0413">Isomerase</keyword>
<evidence type="ECO:0000256" key="3">
    <source>
        <dbReference type="ARBA" id="ARBA00022729"/>
    </source>
</evidence>
<dbReference type="PROSITE" id="PS00194">
    <property type="entry name" value="THIOREDOXIN_1"/>
    <property type="match status" value="1"/>
</dbReference>
<dbReference type="InterPro" id="IPR051470">
    <property type="entry name" value="Thiol:disulfide_interchange"/>
</dbReference>
<dbReference type="Pfam" id="PF13098">
    <property type="entry name" value="Thioredoxin_2"/>
    <property type="match status" value="1"/>
</dbReference>
<organism evidence="10 11">
    <name type="scientific">Salinimonas iocasae</name>
    <dbReference type="NCBI Taxonomy" id="2572577"/>
    <lineage>
        <taxon>Bacteria</taxon>
        <taxon>Pseudomonadati</taxon>
        <taxon>Pseudomonadota</taxon>
        <taxon>Gammaproteobacteria</taxon>
        <taxon>Alteromonadales</taxon>
        <taxon>Alteromonadaceae</taxon>
        <taxon>Alteromonas/Salinimonas group</taxon>
        <taxon>Salinimonas</taxon>
    </lineage>
</organism>
<sequence length="234" mass="25772">MIKKLISILALTTASIGITHAQDDALKQKLESVLGMNVTALADSPVEGLKQATTDRGLFYVSDNGRYFMQARIFDMQNGMQNITESALADMRLNGIKKFKDDAIRFEAKNEKHEITVFTDTTCGYCRKMHKEIDQLNALGITVNYLAFPRNGLSSPTYKEMVSVWCADDTKTALTEAKQDKDIAPTQCENTVAEQYQFGQSVGVTGTPNIILDDGTLIPGYQPAGMLSQALDVE</sequence>
<keyword evidence="11" id="KW-1185">Reference proteome</keyword>
<dbReference type="Proteomes" id="UP000304912">
    <property type="component" value="Chromosome"/>
</dbReference>
<evidence type="ECO:0000256" key="4">
    <source>
        <dbReference type="ARBA" id="ARBA00022764"/>
    </source>
</evidence>
<keyword evidence="4 7" id="KW-0574">Periplasm</keyword>
<dbReference type="InterPro" id="IPR017937">
    <property type="entry name" value="Thioredoxin_CS"/>
</dbReference>
<dbReference type="AlphaFoldDB" id="A0A5B7YFI0"/>
<evidence type="ECO:0000259" key="9">
    <source>
        <dbReference type="Pfam" id="PF13098"/>
    </source>
</evidence>
<evidence type="ECO:0000259" key="8">
    <source>
        <dbReference type="Pfam" id="PF10411"/>
    </source>
</evidence>
<evidence type="ECO:0000256" key="6">
    <source>
        <dbReference type="ARBA" id="ARBA00023284"/>
    </source>
</evidence>
<dbReference type="InterPro" id="IPR009094">
    <property type="entry name" value="DiS-bond_isomerase_DsbC/G_N_sf"/>
</dbReference>
<dbReference type="Gene3D" id="3.40.30.10">
    <property type="entry name" value="Glutaredoxin"/>
    <property type="match status" value="1"/>
</dbReference>
<feature type="signal peptide" evidence="7">
    <location>
        <begin position="1"/>
        <end position="21"/>
    </location>
</feature>
<protein>
    <recommendedName>
        <fullName evidence="7">Thiol:disulfide interchange protein</fullName>
    </recommendedName>
</protein>
<dbReference type="InterPro" id="IPR012336">
    <property type="entry name" value="Thioredoxin-like_fold"/>
</dbReference>
<feature type="chain" id="PRO_5023126460" description="Thiol:disulfide interchange protein" evidence="7">
    <location>
        <begin position="22"/>
        <end position="234"/>
    </location>
</feature>
<evidence type="ECO:0000256" key="7">
    <source>
        <dbReference type="RuleBase" id="RU364038"/>
    </source>
</evidence>
<dbReference type="NCBIfam" id="NF008129">
    <property type="entry name" value="PRK10877.1"/>
    <property type="match status" value="1"/>
</dbReference>
<comment type="function">
    <text evidence="7">Required for disulfide bond formation in some periplasmic proteins. Acts by transferring its disulfide bond to other proteins and is reduced in the process.</text>
</comment>
<dbReference type="InterPro" id="IPR018950">
    <property type="entry name" value="DiS-bond_isomerase_DsbC/G_N"/>
</dbReference>
<dbReference type="GO" id="GO:0042597">
    <property type="term" value="C:periplasmic space"/>
    <property type="evidence" value="ECO:0007669"/>
    <property type="project" value="UniProtKB-SubCell"/>
</dbReference>
<name>A0A5B7YFI0_9ALTE</name>
<evidence type="ECO:0000256" key="2">
    <source>
        <dbReference type="ARBA" id="ARBA00009813"/>
    </source>
</evidence>
<dbReference type="SUPFAM" id="SSF52833">
    <property type="entry name" value="Thioredoxin-like"/>
    <property type="match status" value="1"/>
</dbReference>
<feature type="domain" description="Disulphide bond isomerase DsbC/G N-terminal" evidence="8">
    <location>
        <begin position="19"/>
        <end position="85"/>
    </location>
</feature>
<dbReference type="InterPro" id="IPR033954">
    <property type="entry name" value="DiS-bond_Isoase_DsbC/G"/>
</dbReference>
<keyword evidence="6 7" id="KW-0676">Redox-active center</keyword>
<dbReference type="KEGG" id="salk:FBQ74_14060"/>
<dbReference type="Gene3D" id="3.10.450.70">
    <property type="entry name" value="Disulphide bond isomerase, DsbC/G, N-terminal"/>
    <property type="match status" value="1"/>
</dbReference>
<reference evidence="10 11" key="1">
    <citation type="submission" date="2019-04" db="EMBL/GenBank/DDBJ databases">
        <title>Salinimonas iocasae sp. nov., a halophilic bacterium isolated from the outer tube casing of tubeworms in Okinawa Trough.</title>
        <authorList>
            <person name="Zhang H."/>
            <person name="Wang H."/>
            <person name="Li C."/>
        </authorList>
    </citation>
    <scope>NUCLEOTIDE SEQUENCE [LARGE SCALE GENOMIC DNA]</scope>
    <source>
        <strain evidence="10 11">KX18D6</strain>
    </source>
</reference>
<evidence type="ECO:0000313" key="10">
    <source>
        <dbReference type="EMBL" id="QCZ94522.1"/>
    </source>
</evidence>
<evidence type="ECO:0000256" key="1">
    <source>
        <dbReference type="ARBA" id="ARBA00004418"/>
    </source>
</evidence>
<keyword evidence="3 7" id="KW-0732">Signal</keyword>
<dbReference type="RefSeq" id="WP_139757260.1">
    <property type="nucleotide sequence ID" value="NZ_CP039852.1"/>
</dbReference>
<accession>A0A5B7YFI0</accession>
<feature type="domain" description="Thioredoxin-like fold" evidence="9">
    <location>
        <begin position="108"/>
        <end position="231"/>
    </location>
</feature>
<comment type="similarity">
    <text evidence="2 7">Belongs to the thioredoxin family. DsbC subfamily.</text>
</comment>
<proteinExistence type="inferred from homology"/>
<dbReference type="InterPro" id="IPR036249">
    <property type="entry name" value="Thioredoxin-like_sf"/>
</dbReference>
<dbReference type="CDD" id="cd03020">
    <property type="entry name" value="DsbA_DsbC_DsbG"/>
    <property type="match status" value="1"/>
</dbReference>
<dbReference type="PANTHER" id="PTHR35272:SF3">
    <property type="entry name" value="THIOL:DISULFIDE INTERCHANGE PROTEIN DSBC"/>
    <property type="match status" value="1"/>
</dbReference>
<dbReference type="GO" id="GO:0016853">
    <property type="term" value="F:isomerase activity"/>
    <property type="evidence" value="ECO:0007669"/>
    <property type="project" value="UniProtKB-KW"/>
</dbReference>
<dbReference type="EMBL" id="CP039852">
    <property type="protein sequence ID" value="QCZ94522.1"/>
    <property type="molecule type" value="Genomic_DNA"/>
</dbReference>
<dbReference type="PANTHER" id="PTHR35272">
    <property type="entry name" value="THIOL:DISULFIDE INTERCHANGE PROTEIN DSBC-RELATED"/>
    <property type="match status" value="1"/>
</dbReference>
<dbReference type="Pfam" id="PF10411">
    <property type="entry name" value="DsbC_N"/>
    <property type="match status" value="1"/>
</dbReference>
<keyword evidence="5" id="KW-1015">Disulfide bond</keyword>
<dbReference type="SUPFAM" id="SSF54423">
    <property type="entry name" value="DsbC/DsbG N-terminal domain-like"/>
    <property type="match status" value="1"/>
</dbReference>
<gene>
    <name evidence="10" type="primary">dsbC</name>
    <name evidence="10" type="ORF">FBQ74_14060</name>
</gene>
<evidence type="ECO:0000313" key="11">
    <source>
        <dbReference type="Proteomes" id="UP000304912"/>
    </source>
</evidence>
<dbReference type="OrthoDB" id="12976at2"/>
<evidence type="ECO:0000256" key="5">
    <source>
        <dbReference type="ARBA" id="ARBA00023157"/>
    </source>
</evidence>